<dbReference type="AlphaFoldDB" id="A0A6L7GGC9"/>
<reference evidence="13 14" key="1">
    <citation type="submission" date="2019-12" db="EMBL/GenBank/DDBJ databases">
        <title>Genomic-based taxomic classification of the family Erythrobacteraceae.</title>
        <authorList>
            <person name="Xu L."/>
        </authorList>
    </citation>
    <scope>NUCLEOTIDE SEQUENCE [LARGE SCALE GENOMIC DNA]</scope>
    <source>
        <strain evidence="13 14">KCTC 52259</strain>
    </source>
</reference>
<dbReference type="EMBL" id="WTYU01000001">
    <property type="protein sequence ID" value="MXP13721.1"/>
    <property type="molecule type" value="Genomic_DNA"/>
</dbReference>
<name>A0A6L7GGC9_9SPHN</name>
<dbReference type="OrthoDB" id="9803224at2"/>
<protein>
    <recommendedName>
        <fullName evidence="4">Molybdopterin synthase catalytic subunit</fullName>
        <ecNumber evidence="3">2.8.1.12</ecNumber>
    </recommendedName>
    <alternativeName>
        <fullName evidence="10">MPT synthase subunit 2</fullName>
    </alternativeName>
    <alternativeName>
        <fullName evidence="8">Molybdenum cofactor biosynthesis protein E</fullName>
    </alternativeName>
    <alternativeName>
        <fullName evidence="9">Molybdopterin-converting factor large subunit</fullName>
    </alternativeName>
    <alternativeName>
        <fullName evidence="11">Molybdopterin-converting factor subunit 2</fullName>
    </alternativeName>
</protein>
<dbReference type="RefSeq" id="WP_160599969.1">
    <property type="nucleotide sequence ID" value="NZ_WTYU01000001.1"/>
</dbReference>
<organism evidence="13 14">
    <name type="scientific">Allopontixanthobacter confluentis</name>
    <dbReference type="NCBI Taxonomy" id="1849021"/>
    <lineage>
        <taxon>Bacteria</taxon>
        <taxon>Pseudomonadati</taxon>
        <taxon>Pseudomonadota</taxon>
        <taxon>Alphaproteobacteria</taxon>
        <taxon>Sphingomonadales</taxon>
        <taxon>Erythrobacteraceae</taxon>
        <taxon>Allopontixanthobacter</taxon>
    </lineage>
</organism>
<evidence type="ECO:0000256" key="1">
    <source>
        <dbReference type="ARBA" id="ARBA00005046"/>
    </source>
</evidence>
<dbReference type="Pfam" id="PF02391">
    <property type="entry name" value="MoaE"/>
    <property type="match status" value="1"/>
</dbReference>
<proteinExistence type="inferred from homology"/>
<evidence type="ECO:0000256" key="3">
    <source>
        <dbReference type="ARBA" id="ARBA00011950"/>
    </source>
</evidence>
<evidence type="ECO:0000256" key="6">
    <source>
        <dbReference type="ARBA" id="ARBA00025448"/>
    </source>
</evidence>
<evidence type="ECO:0000256" key="7">
    <source>
        <dbReference type="ARBA" id="ARBA00026066"/>
    </source>
</evidence>
<evidence type="ECO:0000256" key="10">
    <source>
        <dbReference type="ARBA" id="ARBA00030781"/>
    </source>
</evidence>
<dbReference type="EC" id="2.8.1.12" evidence="3"/>
<dbReference type="SUPFAM" id="SSF54690">
    <property type="entry name" value="Molybdopterin synthase subunit MoaE"/>
    <property type="match status" value="1"/>
</dbReference>
<dbReference type="UniPathway" id="UPA00344"/>
<evidence type="ECO:0000256" key="4">
    <source>
        <dbReference type="ARBA" id="ARBA00013858"/>
    </source>
</evidence>
<evidence type="ECO:0000313" key="13">
    <source>
        <dbReference type="EMBL" id="MXP13721.1"/>
    </source>
</evidence>
<evidence type="ECO:0000256" key="8">
    <source>
        <dbReference type="ARBA" id="ARBA00029745"/>
    </source>
</evidence>
<dbReference type="InterPro" id="IPR003448">
    <property type="entry name" value="Mopterin_biosynth_MoaE"/>
</dbReference>
<dbReference type="GO" id="GO:0030366">
    <property type="term" value="F:molybdopterin synthase activity"/>
    <property type="evidence" value="ECO:0007669"/>
    <property type="project" value="UniProtKB-EC"/>
</dbReference>
<evidence type="ECO:0000313" key="14">
    <source>
        <dbReference type="Proteomes" id="UP000473531"/>
    </source>
</evidence>
<evidence type="ECO:0000256" key="5">
    <source>
        <dbReference type="ARBA" id="ARBA00023150"/>
    </source>
</evidence>
<accession>A0A6L7GGC9</accession>
<comment type="similarity">
    <text evidence="2">Belongs to the MoaE family.</text>
</comment>
<dbReference type="Proteomes" id="UP000473531">
    <property type="component" value="Unassembled WGS sequence"/>
</dbReference>
<dbReference type="PANTHER" id="PTHR23404">
    <property type="entry name" value="MOLYBDOPTERIN SYNTHASE RELATED"/>
    <property type="match status" value="1"/>
</dbReference>
<gene>
    <name evidence="13" type="ORF">GRI44_02995</name>
</gene>
<keyword evidence="14" id="KW-1185">Reference proteome</keyword>
<dbReference type="CDD" id="cd00756">
    <property type="entry name" value="MoaE"/>
    <property type="match status" value="1"/>
</dbReference>
<comment type="pathway">
    <text evidence="1">Cofactor biosynthesis; molybdopterin biosynthesis.</text>
</comment>
<keyword evidence="5" id="KW-0501">Molybdenum cofactor biosynthesis</keyword>
<comment type="catalytic activity">
    <reaction evidence="12">
        <text>2 [molybdopterin-synthase sulfur-carrier protein]-C-terminal-Gly-aminoethanethioate + cyclic pyranopterin phosphate + H2O = molybdopterin + 2 [molybdopterin-synthase sulfur-carrier protein]-C-terminal Gly-Gly + 2 H(+)</text>
        <dbReference type="Rhea" id="RHEA:26333"/>
        <dbReference type="Rhea" id="RHEA-COMP:12202"/>
        <dbReference type="Rhea" id="RHEA-COMP:19907"/>
        <dbReference type="ChEBI" id="CHEBI:15377"/>
        <dbReference type="ChEBI" id="CHEBI:15378"/>
        <dbReference type="ChEBI" id="CHEBI:58698"/>
        <dbReference type="ChEBI" id="CHEBI:59648"/>
        <dbReference type="ChEBI" id="CHEBI:90778"/>
        <dbReference type="ChEBI" id="CHEBI:232372"/>
        <dbReference type="EC" id="2.8.1.12"/>
    </reaction>
</comment>
<comment type="subunit">
    <text evidence="7">Heterotetramer of 2 MoaD subunits and 2 MoaE subunits. Also stable as homodimer. The enzyme changes between these two forms during catalysis.</text>
</comment>
<dbReference type="GO" id="GO:0006777">
    <property type="term" value="P:Mo-molybdopterin cofactor biosynthetic process"/>
    <property type="evidence" value="ECO:0007669"/>
    <property type="project" value="UniProtKB-KW"/>
</dbReference>
<evidence type="ECO:0000256" key="11">
    <source>
        <dbReference type="ARBA" id="ARBA00032474"/>
    </source>
</evidence>
<evidence type="ECO:0000256" key="12">
    <source>
        <dbReference type="ARBA" id="ARBA00049878"/>
    </source>
</evidence>
<comment type="caution">
    <text evidence="13">The sequence shown here is derived from an EMBL/GenBank/DDBJ whole genome shotgun (WGS) entry which is preliminary data.</text>
</comment>
<comment type="function">
    <text evidence="6">Converts molybdopterin precursor Z into molybdopterin. This requires the incorporation of two sulfur atoms into precursor Z to generate a dithiolene group. The sulfur is provided by MoaD.</text>
</comment>
<evidence type="ECO:0000256" key="9">
    <source>
        <dbReference type="ARBA" id="ARBA00030407"/>
    </source>
</evidence>
<dbReference type="InterPro" id="IPR036563">
    <property type="entry name" value="MoaE_sf"/>
</dbReference>
<evidence type="ECO:0000256" key="2">
    <source>
        <dbReference type="ARBA" id="ARBA00005426"/>
    </source>
</evidence>
<sequence length="147" mass="16190">MRDVRLTETGFSPADELGVFARAHDASGAIASFTGQVRPGGGVLALELTHYAPLTLPGMEKIAQEAQNRFTLAGLLALHRVGKMLPGEPIVVVAAAAAHRRDAIQAVDFMMDHLKSAAWFWKREQRNDGWHWISPRSVDHADLARWN</sequence>
<dbReference type="Gene3D" id="3.90.1170.40">
    <property type="entry name" value="Molybdopterin biosynthesis MoaE subunit"/>
    <property type="match status" value="1"/>
</dbReference>